<organism evidence="4 5">
    <name type="scientific">Blastopirellula marina DSM 3645</name>
    <dbReference type="NCBI Taxonomy" id="314230"/>
    <lineage>
        <taxon>Bacteria</taxon>
        <taxon>Pseudomonadati</taxon>
        <taxon>Planctomycetota</taxon>
        <taxon>Planctomycetia</taxon>
        <taxon>Pirellulales</taxon>
        <taxon>Pirellulaceae</taxon>
        <taxon>Blastopirellula</taxon>
    </lineage>
</organism>
<feature type="modified residue" description="4-aspartylphosphate" evidence="2">
    <location>
        <position position="62"/>
    </location>
</feature>
<dbReference type="Gene3D" id="3.40.50.2300">
    <property type="match status" value="1"/>
</dbReference>
<accession>A3ZLL8</accession>
<evidence type="ECO:0000259" key="3">
    <source>
        <dbReference type="PROSITE" id="PS50110"/>
    </source>
</evidence>
<dbReference type="PROSITE" id="PS50110">
    <property type="entry name" value="RESPONSE_REGULATORY"/>
    <property type="match status" value="1"/>
</dbReference>
<dbReference type="PANTHER" id="PTHR44591">
    <property type="entry name" value="STRESS RESPONSE REGULATOR PROTEIN 1"/>
    <property type="match status" value="1"/>
</dbReference>
<dbReference type="InterPro" id="IPR001789">
    <property type="entry name" value="Sig_transdc_resp-reg_receiver"/>
</dbReference>
<dbReference type="Pfam" id="PF00072">
    <property type="entry name" value="Response_reg"/>
    <property type="match status" value="1"/>
</dbReference>
<dbReference type="SUPFAM" id="SSF52172">
    <property type="entry name" value="CheY-like"/>
    <property type="match status" value="1"/>
</dbReference>
<dbReference type="EMBL" id="AANZ01000001">
    <property type="protein sequence ID" value="EAQ82651.1"/>
    <property type="molecule type" value="Genomic_DNA"/>
</dbReference>
<name>A3ZLL8_9BACT</name>
<dbReference type="AlphaFoldDB" id="A3ZLL8"/>
<evidence type="ECO:0000313" key="4">
    <source>
        <dbReference type="EMBL" id="EAQ82651.1"/>
    </source>
</evidence>
<dbReference type="SMART" id="SM00448">
    <property type="entry name" value="REC"/>
    <property type="match status" value="1"/>
</dbReference>
<dbReference type="InterPro" id="IPR011006">
    <property type="entry name" value="CheY-like_superfamily"/>
</dbReference>
<comment type="caution">
    <text evidence="4">The sequence shown here is derived from an EMBL/GenBank/DDBJ whole genome shotgun (WGS) entry which is preliminary data.</text>
</comment>
<keyword evidence="1 2" id="KW-0597">Phosphoprotein</keyword>
<dbReference type="eggNOG" id="COG2204">
    <property type="taxonomic scope" value="Bacteria"/>
</dbReference>
<gene>
    <name evidence="4" type="ORF">DSM3645_09637</name>
</gene>
<sequence length="147" mass="16973">MTIQSVRKLNVVVVDDDPSMKRLLLQVLANQFEEQLNLWGFTDPHEAQQWMDQNCCDLLISDIEMPDIDGMGMLIFAKRRNAWTQVIFLTGHSSWDRVTEAIENGASDFLLKPLNKDELIKLVDQELERFIRWQTALRGRKTTAVPG</sequence>
<reference evidence="4 5" key="1">
    <citation type="submission" date="2006-02" db="EMBL/GenBank/DDBJ databases">
        <authorList>
            <person name="Amann R."/>
            <person name="Ferriera S."/>
            <person name="Johnson J."/>
            <person name="Kravitz S."/>
            <person name="Halpern A."/>
            <person name="Remington K."/>
            <person name="Beeson K."/>
            <person name="Tran B."/>
            <person name="Rogers Y.-H."/>
            <person name="Friedman R."/>
            <person name="Venter J.C."/>
        </authorList>
    </citation>
    <scope>NUCLEOTIDE SEQUENCE [LARGE SCALE GENOMIC DNA]</scope>
    <source>
        <strain evidence="4 5">DSM 3645</strain>
    </source>
</reference>
<dbReference type="STRING" id="314230.DSM3645_09637"/>
<evidence type="ECO:0000256" key="1">
    <source>
        <dbReference type="ARBA" id="ARBA00022553"/>
    </source>
</evidence>
<evidence type="ECO:0000256" key="2">
    <source>
        <dbReference type="PROSITE-ProRule" id="PRU00169"/>
    </source>
</evidence>
<feature type="domain" description="Response regulatory" evidence="3">
    <location>
        <begin position="10"/>
        <end position="127"/>
    </location>
</feature>
<dbReference type="PANTHER" id="PTHR44591:SF3">
    <property type="entry name" value="RESPONSE REGULATORY DOMAIN-CONTAINING PROTEIN"/>
    <property type="match status" value="1"/>
</dbReference>
<evidence type="ECO:0000313" key="5">
    <source>
        <dbReference type="Proteomes" id="UP000004358"/>
    </source>
</evidence>
<dbReference type="RefSeq" id="WP_002655521.1">
    <property type="nucleotide sequence ID" value="NZ_CH672377.1"/>
</dbReference>
<dbReference type="Proteomes" id="UP000004358">
    <property type="component" value="Unassembled WGS sequence"/>
</dbReference>
<proteinExistence type="predicted"/>
<protein>
    <submittedName>
        <fullName evidence="4">Nitrogen regulation protein</fullName>
    </submittedName>
</protein>
<dbReference type="HOGENOM" id="CLU_000445_69_8_0"/>
<dbReference type="GO" id="GO:0000160">
    <property type="term" value="P:phosphorelay signal transduction system"/>
    <property type="evidence" value="ECO:0007669"/>
    <property type="project" value="InterPro"/>
</dbReference>
<dbReference type="InterPro" id="IPR050595">
    <property type="entry name" value="Bact_response_regulator"/>
</dbReference>